<dbReference type="EMBL" id="GU358038">
    <property type="protein sequence ID" value="ADJ94048.1"/>
    <property type="molecule type" value="Genomic_DNA"/>
</dbReference>
<sequence length="339" mass="36584">MNVQNFDLYLEPQNLTELYSLTGDWGSRAKIIAGGTDLLVRLKQRTCKPEVLISLKKVRELKEISFKDDGVYIGAAVKLSDLISSPVISEDYPLLIEAASKVAAYQHRSMGTLGGNLCLETRCMYFNQSEFLRESLSVCLKAGGNVCHAVNGQKCFAVYSGDTAPALLALGAKVRIGSSSGERWEALRDLYTGTGLNPISLKDGEVLTGIFIGKETAKAGGAYIKLAERISTDFPSLGVAASISLSEGKMCQRASLALTAAGSSPFLVERVQKLVGTEQLTEAFLEPILEEANKLAVMVKNKTMNAGYRRAMIKKMVPAALEIAWNKALGIKGGCCRDE</sequence>
<protein>
    <submittedName>
        <fullName evidence="4">Putative 4-hydroxybenzoyl-CoA reductase beta subunit</fullName>
    </submittedName>
</protein>
<evidence type="ECO:0000256" key="1">
    <source>
        <dbReference type="ARBA" id="ARBA00022630"/>
    </source>
</evidence>
<dbReference type="Pfam" id="PF03450">
    <property type="entry name" value="CO_deh_flav_C"/>
    <property type="match status" value="1"/>
</dbReference>
<keyword evidence="1" id="KW-0285">Flavoprotein</keyword>
<dbReference type="PANTHER" id="PTHR42659:SF9">
    <property type="entry name" value="XANTHINE DEHYDROGENASE FAD-BINDING SUBUNIT XDHB-RELATED"/>
    <property type="match status" value="1"/>
</dbReference>
<dbReference type="GO" id="GO:0016491">
    <property type="term" value="F:oxidoreductase activity"/>
    <property type="evidence" value="ECO:0007669"/>
    <property type="project" value="UniProtKB-KW"/>
</dbReference>
<feature type="non-terminal residue" evidence="4">
    <location>
        <position position="339"/>
    </location>
</feature>
<dbReference type="Gene3D" id="3.30.390.50">
    <property type="entry name" value="CO dehydrogenase flavoprotein, C-terminal domain"/>
    <property type="match status" value="1"/>
</dbReference>
<feature type="domain" description="FAD-binding PCMH-type" evidence="3">
    <location>
        <begin position="1"/>
        <end position="217"/>
    </location>
</feature>
<dbReference type="InterPro" id="IPR016166">
    <property type="entry name" value="FAD-bd_PCMH"/>
</dbReference>
<dbReference type="InterPro" id="IPR005107">
    <property type="entry name" value="CO_DH_flav_C"/>
</dbReference>
<dbReference type="InterPro" id="IPR036318">
    <property type="entry name" value="FAD-bd_PCMH-like_sf"/>
</dbReference>
<evidence type="ECO:0000259" key="3">
    <source>
        <dbReference type="PROSITE" id="PS51387"/>
    </source>
</evidence>
<proteinExistence type="predicted"/>
<dbReference type="AlphaFoldDB" id="D8WWU4"/>
<keyword evidence="2" id="KW-0560">Oxidoreductase</keyword>
<dbReference type="InterPro" id="IPR036683">
    <property type="entry name" value="CO_DH_flav_C_dom_sf"/>
</dbReference>
<dbReference type="SMART" id="SM01092">
    <property type="entry name" value="CO_deh_flav_C"/>
    <property type="match status" value="1"/>
</dbReference>
<dbReference type="InterPro" id="IPR002346">
    <property type="entry name" value="Mopterin_DH_FAD-bd"/>
</dbReference>
<name>D8WWU4_9FIRM</name>
<dbReference type="InterPro" id="IPR016169">
    <property type="entry name" value="FAD-bd_PCMH_sub2"/>
</dbReference>
<dbReference type="InterPro" id="IPR016167">
    <property type="entry name" value="FAD-bd_PCMH_sub1"/>
</dbReference>
<dbReference type="SUPFAM" id="SSF56176">
    <property type="entry name" value="FAD-binding/transporter-associated domain-like"/>
    <property type="match status" value="1"/>
</dbReference>
<dbReference type="Gene3D" id="3.30.43.10">
    <property type="entry name" value="Uridine Diphospho-n-acetylenolpyruvylglucosamine Reductase, domain 2"/>
    <property type="match status" value="1"/>
</dbReference>
<evidence type="ECO:0000313" key="4">
    <source>
        <dbReference type="EMBL" id="ADJ94048.1"/>
    </source>
</evidence>
<reference evidence="4" key="1">
    <citation type="journal article" date="2010" name="Environ. Microbiol.">
        <title>Identification of enzymes involved in anaerobic benzene degradation by a strictly anaerobic iron-reducing enrichment culture.</title>
        <authorList>
            <person name="Abu Laban N."/>
            <person name="Selesi D."/>
            <person name="Rattei T."/>
            <person name="Tischler P."/>
            <person name="Meckenstock R.U."/>
        </authorList>
    </citation>
    <scope>NUCLEOTIDE SEQUENCE</scope>
</reference>
<dbReference type="Gene3D" id="3.30.465.10">
    <property type="match status" value="2"/>
</dbReference>
<dbReference type="InterPro" id="IPR051312">
    <property type="entry name" value="Diverse_Substr_Oxidored"/>
</dbReference>
<dbReference type="GO" id="GO:0071949">
    <property type="term" value="F:FAD binding"/>
    <property type="evidence" value="ECO:0007669"/>
    <property type="project" value="InterPro"/>
</dbReference>
<dbReference type="Pfam" id="PF00941">
    <property type="entry name" value="FAD_binding_5"/>
    <property type="match status" value="1"/>
</dbReference>
<evidence type="ECO:0000256" key="2">
    <source>
        <dbReference type="ARBA" id="ARBA00023002"/>
    </source>
</evidence>
<dbReference type="PANTHER" id="PTHR42659">
    <property type="entry name" value="XANTHINE DEHYDROGENASE SUBUNIT C-RELATED"/>
    <property type="match status" value="1"/>
</dbReference>
<accession>D8WWU4</accession>
<organism evidence="4">
    <name type="scientific">Clostridia bacterium enrichment culture clone BF</name>
    <dbReference type="NCBI Taxonomy" id="857391"/>
    <lineage>
        <taxon>Bacteria</taxon>
        <taxon>Bacillati</taxon>
        <taxon>Bacillota</taxon>
        <taxon>Clostridia</taxon>
        <taxon>environmental samples</taxon>
    </lineage>
</organism>
<dbReference type="PROSITE" id="PS51387">
    <property type="entry name" value="FAD_PCMH"/>
    <property type="match status" value="1"/>
</dbReference>
<dbReference type="SUPFAM" id="SSF55447">
    <property type="entry name" value="CO dehydrogenase flavoprotein C-terminal domain-like"/>
    <property type="match status" value="1"/>
</dbReference>